<evidence type="ECO:0000313" key="3">
    <source>
        <dbReference type="Proteomes" id="UP000245880"/>
    </source>
</evidence>
<keyword evidence="1" id="KW-0732">Signal</keyword>
<keyword evidence="3" id="KW-1185">Reference proteome</keyword>
<name>A0A316ADV9_9BACT</name>
<feature type="signal peptide" evidence="1">
    <location>
        <begin position="1"/>
        <end position="26"/>
    </location>
</feature>
<protein>
    <recommendedName>
        <fullName evidence="4">Outer membrane protein with beta-barrel domain</fullName>
    </recommendedName>
</protein>
<accession>A0A316ADV9</accession>
<dbReference type="RefSeq" id="WP_109676963.1">
    <property type="nucleotide sequence ID" value="NZ_QGDT01000013.1"/>
</dbReference>
<dbReference type="OrthoDB" id="949873at2"/>
<feature type="chain" id="PRO_5016273526" description="Outer membrane protein with beta-barrel domain" evidence="1">
    <location>
        <begin position="27"/>
        <end position="196"/>
    </location>
</feature>
<proteinExistence type="predicted"/>
<evidence type="ECO:0000256" key="1">
    <source>
        <dbReference type="SAM" id="SignalP"/>
    </source>
</evidence>
<organism evidence="2 3">
    <name type="scientific">Dyadobacter jejuensis</name>
    <dbReference type="NCBI Taxonomy" id="1082580"/>
    <lineage>
        <taxon>Bacteria</taxon>
        <taxon>Pseudomonadati</taxon>
        <taxon>Bacteroidota</taxon>
        <taxon>Cytophagia</taxon>
        <taxon>Cytophagales</taxon>
        <taxon>Spirosomataceae</taxon>
        <taxon>Dyadobacter</taxon>
    </lineage>
</organism>
<reference evidence="2 3" key="1">
    <citation type="submission" date="2018-03" db="EMBL/GenBank/DDBJ databases">
        <title>Genomic Encyclopedia of Archaeal and Bacterial Type Strains, Phase II (KMG-II): from individual species to whole genera.</title>
        <authorList>
            <person name="Goeker M."/>
        </authorList>
    </citation>
    <scope>NUCLEOTIDE SEQUENCE [LARGE SCALE GENOMIC DNA]</scope>
    <source>
        <strain evidence="2 3">DSM 100346</strain>
    </source>
</reference>
<evidence type="ECO:0000313" key="2">
    <source>
        <dbReference type="EMBL" id="PWJ55539.1"/>
    </source>
</evidence>
<dbReference type="Proteomes" id="UP000245880">
    <property type="component" value="Unassembled WGS sequence"/>
</dbReference>
<sequence length="196" mass="21778">MHVSLNSGPGIPKLLLLLLLPLCSQAQKNLKVSFTNEAISLPTIKALQTPIHPGIKVGSDFIVKGKNNWKQTVGADLSFFHHRLSENALMLDATYAIGYKFRFGLQPKFLSSLGYKHSLPVSEVYKLDNGVYKKASFFGKSQVNAKIGLGLEYPVNKKLSITADYQTMVAMPYSQKLPFSLHTFLSMGIKVNFKQQ</sequence>
<gene>
    <name evidence="2" type="ORF">CLV98_11315</name>
</gene>
<comment type="caution">
    <text evidence="2">The sequence shown here is derived from an EMBL/GenBank/DDBJ whole genome shotgun (WGS) entry which is preliminary data.</text>
</comment>
<evidence type="ECO:0008006" key="4">
    <source>
        <dbReference type="Google" id="ProtNLM"/>
    </source>
</evidence>
<dbReference type="EMBL" id="QGDT01000013">
    <property type="protein sequence ID" value="PWJ55539.1"/>
    <property type="molecule type" value="Genomic_DNA"/>
</dbReference>
<dbReference type="AlphaFoldDB" id="A0A316ADV9"/>